<dbReference type="PANTHER" id="PTHR42693:SF43">
    <property type="entry name" value="BLL2667 PROTEIN"/>
    <property type="match status" value="1"/>
</dbReference>
<keyword evidence="5" id="KW-1185">Reference proteome</keyword>
<evidence type="ECO:0000259" key="3">
    <source>
        <dbReference type="Pfam" id="PF00884"/>
    </source>
</evidence>
<evidence type="ECO:0000256" key="1">
    <source>
        <dbReference type="ARBA" id="ARBA00008779"/>
    </source>
</evidence>
<feature type="region of interest" description="Disordered" evidence="2">
    <location>
        <begin position="307"/>
        <end position="331"/>
    </location>
</feature>
<gene>
    <name evidence="4" type="primary">atsA</name>
    <name evidence="4" type="ORF">Sar04_33840</name>
</gene>
<name>A0ABQ4JUW1_SALAC</name>
<comment type="similarity">
    <text evidence="1">Belongs to the sulfatase family.</text>
</comment>
<dbReference type="EMBL" id="BOQM01000026">
    <property type="protein sequence ID" value="GIM86648.1"/>
    <property type="molecule type" value="Genomic_DNA"/>
</dbReference>
<dbReference type="CDD" id="cd16025">
    <property type="entry name" value="PAS_like"/>
    <property type="match status" value="1"/>
</dbReference>
<comment type="caution">
    <text evidence="4">The sequence shown here is derived from an EMBL/GenBank/DDBJ whole genome shotgun (WGS) entry which is preliminary data.</text>
</comment>
<dbReference type="Gene3D" id="3.30.1120.10">
    <property type="match status" value="1"/>
</dbReference>
<proteinExistence type="inferred from homology"/>
<evidence type="ECO:0000313" key="5">
    <source>
        <dbReference type="Proteomes" id="UP000677457"/>
    </source>
</evidence>
<accession>A0ABQ4JUW1</accession>
<feature type="domain" description="Sulfatase N-terminal" evidence="3">
    <location>
        <begin position="51"/>
        <end position="488"/>
    </location>
</feature>
<dbReference type="PANTHER" id="PTHR42693">
    <property type="entry name" value="ARYLSULFATASE FAMILY MEMBER"/>
    <property type="match status" value="1"/>
</dbReference>
<reference evidence="4 5" key="1">
    <citation type="submission" date="2021-03" db="EMBL/GenBank/DDBJ databases">
        <title>Whole genome shotgun sequence of Salinispora arenicola NBRC 105043.</title>
        <authorList>
            <person name="Komaki H."/>
            <person name="Tamura T."/>
        </authorList>
    </citation>
    <scope>NUCLEOTIDE SEQUENCE [LARGE SCALE GENOMIC DNA]</scope>
    <source>
        <strain evidence="4 5">NBRC 105043</strain>
    </source>
</reference>
<dbReference type="InterPro" id="IPR000917">
    <property type="entry name" value="Sulfatase_N"/>
</dbReference>
<dbReference type="Proteomes" id="UP000677457">
    <property type="component" value="Unassembled WGS sequence"/>
</dbReference>
<dbReference type="Pfam" id="PF00884">
    <property type="entry name" value="Sulfatase"/>
    <property type="match status" value="1"/>
</dbReference>
<dbReference type="SUPFAM" id="SSF53649">
    <property type="entry name" value="Alkaline phosphatase-like"/>
    <property type="match status" value="1"/>
</dbReference>
<dbReference type="Gene3D" id="3.40.720.10">
    <property type="entry name" value="Alkaline Phosphatase, subunit A"/>
    <property type="match status" value="1"/>
</dbReference>
<evidence type="ECO:0000256" key="2">
    <source>
        <dbReference type="SAM" id="MobiDB-lite"/>
    </source>
</evidence>
<protein>
    <submittedName>
        <fullName evidence="4">Arylsulfatase AtsA</fullName>
    </submittedName>
</protein>
<sequence length="816" mass="89993">MSRADRVCCHGSEKEKLFMSKAFKGVINLGVTDSTPDWDPYAQPQAPKGAPNVLFLVWDDTGFGSWDFFGGPIEMPNMSKLANNGLRYTQFHTTALCSPTRAALLSGRNHTTVGMSCVAEATEGFPGMNGHIPGEAALVGETLSDRGYNTYALGKWHCVSEDETNMASSKRNWPTSRGFERFYGFLGGEANQYYPNLVQDQQFIDQTADPVSVDEWKKGKDGYLLTADLVDRAIGMISDAKQVAPDRPFFMYFCPGANHAPHHVPKAWADKYKGKFDMGYEAIREKILAKQIKMGILPKGTELSPINPLSDVRSADGKPSPPMSDVRPWDSLSDDEKKLQTRMAEVFAGFSSYADHEIGRLISYLEETGQLDNTLIFVISDNGASGEGGPDGAVNENKFFNSVPSSVDENLKLLDILGSPGTYNHYSTGWAFAFNTPFKLFKQDAWEGGVCDPMIVHWPAGIKAKGEMRDQYAHVTDIVPTVYECLGIDLPETVKGFTQWPLEGTSFKHTFEKPKAKTAKRSQFYQMLGTRALWRDGWKVDALHPSSPADWGHFGQDKWALYHTDVDRAEIHDVADQHPELAAELVGLWYHEAGKFFGLPMEDRPTVEFLSTPRPQVAPPRDHYVYYPNTLEVPEAVAVNIRGRSYIIAADVIIDGSNAEGVLFAQGSNFGGHALYLKDGKLKYVYNYLGENEQVITSNSDVPKGKVVLGVAFEKEKLTTPPGSDRPSACIGNASLFIGKKKVGECKGMQTQLGKFALAGEGFNVGRDRGAPVTYDYSGERPWKLTGATIKQVIADVSGEAYVDVEREAAAMMARD</sequence>
<organism evidence="4 5">
    <name type="scientific">Salinispora arenicola</name>
    <dbReference type="NCBI Taxonomy" id="168697"/>
    <lineage>
        <taxon>Bacteria</taxon>
        <taxon>Bacillati</taxon>
        <taxon>Actinomycetota</taxon>
        <taxon>Actinomycetes</taxon>
        <taxon>Micromonosporales</taxon>
        <taxon>Micromonosporaceae</taxon>
        <taxon>Salinispora</taxon>
    </lineage>
</organism>
<dbReference type="InterPro" id="IPR050738">
    <property type="entry name" value="Sulfatase"/>
</dbReference>
<evidence type="ECO:0000313" key="4">
    <source>
        <dbReference type="EMBL" id="GIM86648.1"/>
    </source>
</evidence>
<dbReference type="InterPro" id="IPR017850">
    <property type="entry name" value="Alkaline_phosphatase_core_sf"/>
</dbReference>